<dbReference type="Gene3D" id="2.160.20.10">
    <property type="entry name" value="Single-stranded right-handed beta-helix, Pectin lyase-like"/>
    <property type="match status" value="1"/>
</dbReference>
<gene>
    <name evidence="6" type="ORF">GC098_27470</name>
</gene>
<dbReference type="EMBL" id="WHOA01000197">
    <property type="protein sequence ID" value="NOU75082.1"/>
    <property type="molecule type" value="Genomic_DNA"/>
</dbReference>
<dbReference type="InterPro" id="IPR012334">
    <property type="entry name" value="Pectin_lyas_fold"/>
</dbReference>
<dbReference type="InterPro" id="IPR025883">
    <property type="entry name" value="Cadherin-like_domain"/>
</dbReference>
<evidence type="ECO:0000256" key="3">
    <source>
        <dbReference type="ARBA" id="ARBA00022729"/>
    </source>
</evidence>
<dbReference type="InterPro" id="IPR055372">
    <property type="entry name" value="CBM96"/>
</dbReference>
<dbReference type="InterPro" id="IPR008979">
    <property type="entry name" value="Galactose-bd-like_sf"/>
</dbReference>
<evidence type="ECO:0000313" key="7">
    <source>
        <dbReference type="Proteomes" id="UP000616779"/>
    </source>
</evidence>
<evidence type="ECO:0000256" key="2">
    <source>
        <dbReference type="ARBA" id="ARBA00022525"/>
    </source>
</evidence>
<dbReference type="Pfam" id="PF24517">
    <property type="entry name" value="CBM96"/>
    <property type="match status" value="1"/>
</dbReference>
<dbReference type="PROSITE" id="PS50853">
    <property type="entry name" value="FN3"/>
    <property type="match status" value="1"/>
</dbReference>
<dbReference type="InterPro" id="IPR006626">
    <property type="entry name" value="PbH1"/>
</dbReference>
<dbReference type="InterPro" id="IPR013783">
    <property type="entry name" value="Ig-like_fold"/>
</dbReference>
<dbReference type="InterPro" id="IPR011050">
    <property type="entry name" value="Pectin_lyase_fold/virulence"/>
</dbReference>
<proteinExistence type="predicted"/>
<dbReference type="PROSITE" id="PS50022">
    <property type="entry name" value="FA58C_3"/>
    <property type="match status" value="1"/>
</dbReference>
<dbReference type="InterPro" id="IPR000421">
    <property type="entry name" value="FA58C"/>
</dbReference>
<reference evidence="6 7" key="1">
    <citation type="submission" date="2019-10" db="EMBL/GenBank/DDBJ databases">
        <title>Description of Paenibacillus terrestris sp. nov.</title>
        <authorList>
            <person name="Carlier A."/>
            <person name="Qi S."/>
        </authorList>
    </citation>
    <scope>NUCLEOTIDE SEQUENCE [LARGE SCALE GENOMIC DNA]</scope>
    <source>
        <strain evidence="6 7">LMG 31458</strain>
    </source>
</reference>
<dbReference type="SUPFAM" id="SSF49265">
    <property type="entry name" value="Fibronectin type III"/>
    <property type="match status" value="1"/>
</dbReference>
<dbReference type="Pfam" id="PF12733">
    <property type="entry name" value="Cadherin-like"/>
    <property type="match status" value="2"/>
</dbReference>
<dbReference type="Gene3D" id="2.60.120.260">
    <property type="entry name" value="Galactose-binding domain-like"/>
    <property type="match status" value="1"/>
</dbReference>
<name>A0ABX1Y2K5_9BACL</name>
<dbReference type="Gene3D" id="2.60.40.10">
    <property type="entry name" value="Immunoglobulins"/>
    <property type="match status" value="1"/>
</dbReference>
<dbReference type="CDD" id="cd00063">
    <property type="entry name" value="FN3"/>
    <property type="match status" value="1"/>
</dbReference>
<keyword evidence="2" id="KW-0964">Secreted</keyword>
<evidence type="ECO:0000259" key="5">
    <source>
        <dbReference type="PROSITE" id="PS50853"/>
    </source>
</evidence>
<dbReference type="SMART" id="SM00710">
    <property type="entry name" value="PbH1"/>
    <property type="match status" value="10"/>
</dbReference>
<dbReference type="Pfam" id="PF00754">
    <property type="entry name" value="F5_F8_type_C"/>
    <property type="match status" value="1"/>
</dbReference>
<dbReference type="SUPFAM" id="SSF51126">
    <property type="entry name" value="Pectin lyase-like"/>
    <property type="match status" value="1"/>
</dbReference>
<keyword evidence="3" id="KW-0732">Signal</keyword>
<dbReference type="Proteomes" id="UP000616779">
    <property type="component" value="Unassembled WGS sequence"/>
</dbReference>
<evidence type="ECO:0000313" key="6">
    <source>
        <dbReference type="EMBL" id="NOU75082.1"/>
    </source>
</evidence>
<accession>A0ABX1Y2K5</accession>
<feature type="domain" description="Fibronectin type-III" evidence="5">
    <location>
        <begin position="254"/>
        <end position="347"/>
    </location>
</feature>
<dbReference type="InterPro" id="IPR039448">
    <property type="entry name" value="Beta_helix"/>
</dbReference>
<sequence length="1158" mass="124116">MMMVTRYLYALTYIFQTIKQNKELVDMKIHLIQRKLAMMLMISMVFSLLLIPSPGKATDVEVDVAALLPTADAAIAMDTTNAAIANTNFDTKTSSTTGIYNILSSSTVKRQAYYKFNVAAVSDSAYKYYLQVSAKRGSGTNDVDTALQVFAQSDTTWQEAAITWNTAPQTDLAQLAQLGQITVTQPNTISKPALYTVDVTNYVRQHLSDGAVSFVVGDSQGLGRSVNVYSKETTASNPKPQLVVKRVVQGDNTPPTWPSNAALKSSNLGTDFVQLTWPAAVDDTLVTNYLVYQNDSVLSTVYGSTYYNIEGLTPNTSYTYKIIAGDAAGNYSSTPLTYTATTLTAPITPLQVVEVNASSSDGNVESNTLDNNLYSRWSASGDGQYVMFDLGQTKSIGYVGIAFYKGDQRSTLIDIQTSNDATTWTNVFSGSSRANTVNMQAFDFPDTNARFLRVVGHGNSDGSTFTSLTEVMIYAPFLFGDTPVAIVPNITPTAPPGTVPFTKAGLTKPDGSEHAKHTPNAVTGNTINVVDYGADPTDNEQDDRIAIQNAINAATFGDEVFLPNGVYNLKTSPDGFINIKLKSGVNVRGESQTGTLLKSSIDDVKNSSVLKSSNQHDIVVSNLTVTSTWNRTFSLEHATNNPEAGGPDSMIAIANYGENPSYNVTIDQVTVERFRRMAIRIENSHDVVVRGSTFRNATDLGGGGAGYGTSIQGMPKVDRLGFDNDTYWNVVENSTFEGPYLRHGSLIQNVAHNNVLRNNHYTNTKLDAIDLHGELEYLNEVHGNTIENIFTGGGIGLGNTGGTAPSNHSKTGPNNYIHDNVIRNSREGIVVTMGTPDTLIEHNTIENTTTVNNGVGINILNGPGTRIINNLIRNNTAGNYWGILLEHDNGDQNANSVGQGDPQNVQITGNTLTGNTNGIQLQAGSNITVSKNFLNNIGTNYEKAAGVTATGIWPSTDNTLSSLTIRAGTLSPAFDSAVTEYTSSVSNEIAQISIHPTAADSQAKITVNGALVVNGEASNDIRLNVGENRIDITVTAEDHSTKTYRLTVTRLLSNNANLSSLTISAGTLSPVFGANVTAYTASVSNGTSKITVTPTVADSRAKVTVNGEVVVSGAASDVIHLKKGENTIEVQVTAEDTSTNIYKLIVMRGSEKEKDKAK</sequence>
<dbReference type="InterPro" id="IPR003961">
    <property type="entry name" value="FN3_dom"/>
</dbReference>
<dbReference type="InterPro" id="IPR036116">
    <property type="entry name" value="FN3_sf"/>
</dbReference>
<dbReference type="Pfam" id="PF13229">
    <property type="entry name" value="Beta_helix"/>
    <property type="match status" value="1"/>
</dbReference>
<keyword evidence="7" id="KW-1185">Reference proteome</keyword>
<evidence type="ECO:0000259" key="4">
    <source>
        <dbReference type="PROSITE" id="PS50022"/>
    </source>
</evidence>
<protein>
    <recommendedName>
        <fullName evidence="8">DNRLRE domain-containing protein</fullName>
    </recommendedName>
</protein>
<organism evidence="6 7">
    <name type="scientific">Paenibacillus phytorum</name>
    <dbReference type="NCBI Taxonomy" id="2654977"/>
    <lineage>
        <taxon>Bacteria</taxon>
        <taxon>Bacillati</taxon>
        <taxon>Bacillota</taxon>
        <taxon>Bacilli</taxon>
        <taxon>Bacillales</taxon>
        <taxon>Paenibacillaceae</taxon>
        <taxon>Paenibacillus</taxon>
    </lineage>
</organism>
<evidence type="ECO:0008006" key="8">
    <source>
        <dbReference type="Google" id="ProtNLM"/>
    </source>
</evidence>
<dbReference type="SUPFAM" id="SSF49785">
    <property type="entry name" value="Galactose-binding domain-like"/>
    <property type="match status" value="1"/>
</dbReference>
<dbReference type="SMART" id="SM00060">
    <property type="entry name" value="FN3"/>
    <property type="match status" value="1"/>
</dbReference>
<evidence type="ECO:0000256" key="1">
    <source>
        <dbReference type="ARBA" id="ARBA00004613"/>
    </source>
</evidence>
<comment type="caution">
    <text evidence="6">The sequence shown here is derived from an EMBL/GenBank/DDBJ whole genome shotgun (WGS) entry which is preliminary data.</text>
</comment>
<comment type="subcellular location">
    <subcellularLocation>
        <location evidence="1">Secreted</location>
    </subcellularLocation>
</comment>
<feature type="domain" description="F5/8 type C" evidence="4">
    <location>
        <begin position="338"/>
        <end position="476"/>
    </location>
</feature>